<sequence length="129" mass="13445">MIYRKYSFRIRPHAPAVVRLTLTAMAAAALLLTSGCGGGSSGQDGPSSAELSGPAETLTLYRNNCVNCHGAELQGRMGAVTNLAEVGSRLSEAEIQAQIKAGSGAMPAFAERLSEEEIKALASWLAGHK</sequence>
<evidence type="ECO:0000256" key="1">
    <source>
        <dbReference type="ARBA" id="ARBA00022448"/>
    </source>
</evidence>
<feature type="signal peptide" evidence="7">
    <location>
        <begin position="1"/>
        <end position="26"/>
    </location>
</feature>
<protein>
    <submittedName>
        <fullName evidence="9">C-type cytochrome</fullName>
    </submittedName>
</protein>
<comment type="caution">
    <text evidence="9">The sequence shown here is derived from an EMBL/GenBank/DDBJ whole genome shotgun (WGS) entry which is preliminary data.</text>
</comment>
<keyword evidence="4" id="KW-0249">Electron transport</keyword>
<evidence type="ECO:0000256" key="6">
    <source>
        <dbReference type="PROSITE-ProRule" id="PRU00433"/>
    </source>
</evidence>
<dbReference type="InterPro" id="IPR036909">
    <property type="entry name" value="Cyt_c-like_dom_sf"/>
</dbReference>
<keyword evidence="2 6" id="KW-0349">Heme</keyword>
<evidence type="ECO:0000313" key="10">
    <source>
        <dbReference type="Proteomes" id="UP001589747"/>
    </source>
</evidence>
<keyword evidence="7" id="KW-0732">Signal</keyword>
<reference evidence="9 10" key="1">
    <citation type="submission" date="2024-09" db="EMBL/GenBank/DDBJ databases">
        <authorList>
            <person name="Sun Q."/>
            <person name="Mori K."/>
        </authorList>
    </citation>
    <scope>NUCLEOTIDE SEQUENCE [LARGE SCALE GENOMIC DNA]</scope>
    <source>
        <strain evidence="9 10">TISTR 2452</strain>
    </source>
</reference>
<dbReference type="PANTHER" id="PTHR37823:SF4">
    <property type="entry name" value="MENAQUINOL-CYTOCHROME C REDUCTASE CYTOCHROME B_C SUBUNIT"/>
    <property type="match status" value="1"/>
</dbReference>
<dbReference type="Proteomes" id="UP001589747">
    <property type="component" value="Unassembled WGS sequence"/>
</dbReference>
<dbReference type="RefSeq" id="WP_377489217.1">
    <property type="nucleotide sequence ID" value="NZ_JBHMDO010000003.1"/>
</dbReference>
<dbReference type="InterPro" id="IPR051811">
    <property type="entry name" value="Cytochrome_c550/c551-like"/>
</dbReference>
<dbReference type="PROSITE" id="PS51007">
    <property type="entry name" value="CYTC"/>
    <property type="match status" value="1"/>
</dbReference>
<dbReference type="PANTHER" id="PTHR37823">
    <property type="entry name" value="CYTOCHROME C-553-LIKE"/>
    <property type="match status" value="1"/>
</dbReference>
<dbReference type="InterPro" id="IPR008168">
    <property type="entry name" value="Cyt_C_IC"/>
</dbReference>
<feature type="chain" id="PRO_5045847910" evidence="7">
    <location>
        <begin position="27"/>
        <end position="129"/>
    </location>
</feature>
<feature type="domain" description="Cytochrome c" evidence="8">
    <location>
        <begin position="49"/>
        <end position="129"/>
    </location>
</feature>
<dbReference type="PRINTS" id="PR00605">
    <property type="entry name" value="CYTCHROMECIC"/>
</dbReference>
<keyword evidence="3 6" id="KW-0479">Metal-binding</keyword>
<evidence type="ECO:0000256" key="2">
    <source>
        <dbReference type="ARBA" id="ARBA00022617"/>
    </source>
</evidence>
<keyword evidence="10" id="KW-1185">Reference proteome</keyword>
<evidence type="ECO:0000256" key="3">
    <source>
        <dbReference type="ARBA" id="ARBA00022723"/>
    </source>
</evidence>
<evidence type="ECO:0000256" key="5">
    <source>
        <dbReference type="ARBA" id="ARBA00023004"/>
    </source>
</evidence>
<gene>
    <name evidence="9" type="ORF">ACFFSY_02225</name>
</gene>
<dbReference type="InterPro" id="IPR009056">
    <property type="entry name" value="Cyt_c-like_dom"/>
</dbReference>
<keyword evidence="1" id="KW-0813">Transport</keyword>
<name>A0ABV5KHP8_9BACL</name>
<dbReference type="Pfam" id="PF13442">
    <property type="entry name" value="Cytochrome_CBB3"/>
    <property type="match status" value="1"/>
</dbReference>
<dbReference type="EMBL" id="JBHMDO010000003">
    <property type="protein sequence ID" value="MFB9324755.1"/>
    <property type="molecule type" value="Genomic_DNA"/>
</dbReference>
<dbReference type="Gene3D" id="1.10.760.10">
    <property type="entry name" value="Cytochrome c-like domain"/>
    <property type="match status" value="1"/>
</dbReference>
<evidence type="ECO:0000259" key="8">
    <source>
        <dbReference type="PROSITE" id="PS51007"/>
    </source>
</evidence>
<organism evidence="9 10">
    <name type="scientific">Paenibacillus aurantiacus</name>
    <dbReference type="NCBI Taxonomy" id="1936118"/>
    <lineage>
        <taxon>Bacteria</taxon>
        <taxon>Bacillati</taxon>
        <taxon>Bacillota</taxon>
        <taxon>Bacilli</taxon>
        <taxon>Bacillales</taxon>
        <taxon>Paenibacillaceae</taxon>
        <taxon>Paenibacillus</taxon>
    </lineage>
</organism>
<evidence type="ECO:0000313" key="9">
    <source>
        <dbReference type="EMBL" id="MFB9324755.1"/>
    </source>
</evidence>
<evidence type="ECO:0000256" key="4">
    <source>
        <dbReference type="ARBA" id="ARBA00022982"/>
    </source>
</evidence>
<proteinExistence type="predicted"/>
<evidence type="ECO:0000256" key="7">
    <source>
        <dbReference type="SAM" id="SignalP"/>
    </source>
</evidence>
<dbReference type="SUPFAM" id="SSF46626">
    <property type="entry name" value="Cytochrome c"/>
    <property type="match status" value="1"/>
</dbReference>
<keyword evidence="5 6" id="KW-0408">Iron</keyword>
<accession>A0ABV5KHP8</accession>